<evidence type="ECO:0000256" key="6">
    <source>
        <dbReference type="ARBA" id="ARBA00022723"/>
    </source>
</evidence>
<keyword evidence="10" id="KW-0347">Helicase</keyword>
<dbReference type="InterPro" id="IPR010614">
    <property type="entry name" value="RAD3-like_helicase_DEAD"/>
</dbReference>
<accession>A0A0N5AKA0</accession>
<dbReference type="Gene3D" id="3.40.50.300">
    <property type="entry name" value="P-loop containing nucleotide triphosphate hydrolases"/>
    <property type="match status" value="2"/>
</dbReference>
<evidence type="ECO:0000313" key="27">
    <source>
        <dbReference type="Proteomes" id="UP000046393"/>
    </source>
</evidence>
<evidence type="ECO:0000256" key="15">
    <source>
        <dbReference type="ARBA" id="ARBA00023204"/>
    </source>
</evidence>
<keyword evidence="16" id="KW-0413">Isomerase</keyword>
<evidence type="ECO:0000256" key="18">
    <source>
        <dbReference type="ARBA" id="ARBA00044969"/>
    </source>
</evidence>
<evidence type="ECO:0000256" key="8">
    <source>
        <dbReference type="ARBA" id="ARBA00022763"/>
    </source>
</evidence>
<keyword evidence="11" id="KW-0067">ATP-binding</keyword>
<keyword evidence="5" id="KW-0004">4Fe-4S</keyword>
<reference evidence="28" key="1">
    <citation type="submission" date="2017-02" db="UniProtKB">
        <authorList>
            <consortium name="WormBaseParasite"/>
        </authorList>
    </citation>
    <scope>IDENTIFICATION</scope>
</reference>
<evidence type="ECO:0000256" key="12">
    <source>
        <dbReference type="ARBA" id="ARBA00023004"/>
    </source>
</evidence>
<evidence type="ECO:0000256" key="24">
    <source>
        <dbReference type="ARBA" id="ARBA00082576"/>
    </source>
</evidence>
<evidence type="ECO:0000256" key="5">
    <source>
        <dbReference type="ARBA" id="ARBA00022485"/>
    </source>
</evidence>
<dbReference type="FunFam" id="3.40.50.300:FF:000135">
    <property type="entry name" value="DNA repair helicase RAD3, putative"/>
    <property type="match status" value="1"/>
</dbReference>
<evidence type="ECO:0000256" key="14">
    <source>
        <dbReference type="ARBA" id="ARBA00023125"/>
    </source>
</evidence>
<dbReference type="SUPFAM" id="SSF52540">
    <property type="entry name" value="P-loop containing nucleoside triphosphate hydrolases"/>
    <property type="match status" value="1"/>
</dbReference>
<evidence type="ECO:0000256" key="13">
    <source>
        <dbReference type="ARBA" id="ARBA00023014"/>
    </source>
</evidence>
<keyword evidence="14" id="KW-0238">DNA-binding</keyword>
<dbReference type="GO" id="GO:0006366">
    <property type="term" value="P:transcription by RNA polymerase II"/>
    <property type="evidence" value="ECO:0007669"/>
    <property type="project" value="TreeGrafter"/>
</dbReference>
<organism evidence="27 28">
    <name type="scientific">Syphacia muris</name>
    <dbReference type="NCBI Taxonomy" id="451379"/>
    <lineage>
        <taxon>Eukaryota</taxon>
        <taxon>Metazoa</taxon>
        <taxon>Ecdysozoa</taxon>
        <taxon>Nematoda</taxon>
        <taxon>Chromadorea</taxon>
        <taxon>Rhabditida</taxon>
        <taxon>Spirurina</taxon>
        <taxon>Oxyuridomorpha</taxon>
        <taxon>Oxyuroidea</taxon>
        <taxon>Oxyuridae</taxon>
        <taxon>Syphacia</taxon>
    </lineage>
</organism>
<evidence type="ECO:0000256" key="17">
    <source>
        <dbReference type="ARBA" id="ARBA00023242"/>
    </source>
</evidence>
<keyword evidence="27" id="KW-1185">Reference proteome</keyword>
<dbReference type="CDD" id="cd18788">
    <property type="entry name" value="SF2_C_XPD"/>
    <property type="match status" value="1"/>
</dbReference>
<evidence type="ECO:0000256" key="25">
    <source>
        <dbReference type="SAM" id="Coils"/>
    </source>
</evidence>
<evidence type="ECO:0000256" key="1">
    <source>
        <dbReference type="ARBA" id="ARBA00001966"/>
    </source>
</evidence>
<dbReference type="GO" id="GO:0006289">
    <property type="term" value="P:nucleotide-excision repair"/>
    <property type="evidence" value="ECO:0007669"/>
    <property type="project" value="InterPro"/>
</dbReference>
<dbReference type="GO" id="GO:0046872">
    <property type="term" value="F:metal ion binding"/>
    <property type="evidence" value="ECO:0007669"/>
    <property type="project" value="UniProtKB-KW"/>
</dbReference>
<keyword evidence="6" id="KW-0479">Metal-binding</keyword>
<dbReference type="GO" id="GO:0005524">
    <property type="term" value="F:ATP binding"/>
    <property type="evidence" value="ECO:0007669"/>
    <property type="project" value="UniProtKB-KW"/>
</dbReference>
<keyword evidence="7" id="KW-0547">Nucleotide-binding</keyword>
<evidence type="ECO:0000256" key="20">
    <source>
        <dbReference type="ARBA" id="ARBA00078828"/>
    </source>
</evidence>
<keyword evidence="8" id="KW-0227">DNA damage</keyword>
<evidence type="ECO:0000256" key="2">
    <source>
        <dbReference type="ARBA" id="ARBA00004123"/>
    </source>
</evidence>
<keyword evidence="12" id="KW-0408">Iron</keyword>
<dbReference type="InterPro" id="IPR006555">
    <property type="entry name" value="ATP-dep_Helicase_C"/>
</dbReference>
<dbReference type="InterPro" id="IPR002464">
    <property type="entry name" value="DNA/RNA_helicase_DEAH_CS"/>
</dbReference>
<evidence type="ECO:0000256" key="16">
    <source>
        <dbReference type="ARBA" id="ARBA00023235"/>
    </source>
</evidence>
<proteinExistence type="inferred from homology"/>
<sequence length="762" mass="86927">MKIEVDGLEVFFPYDYVYPEQVLYMRELKKSLDAQGHCLLEMPSGTGKTVTLLSLVLAYMTRYPDRLDKLVYCSRTIPEIEKCVEELRNLFKYYELMTGAAPPFLALAVSARKNLCINESVACLRQGSLVDAACQRLTASFMRAKRTIHPDLPACSFFEKFDAQRDVSLPQGVFNLSDLKKWGREHGVCPYFIARYAVDRANIVVYSYHYILDPKIAELVSKNFSRRSCVVFDEAHNIDNVCIESMSVSLTKSTVEKSLKKLGELDEHIKTLKQKNSEKLQNEYERLVEGLRRVEEERANDQILASPVLPDAILQEAVPGMIRNAQHFLIFLRRLVEYLKYRMRTSTVVIESPSAFLRDIHDRMTIDRKPLRFCAERFSSLLRTLELTDIADYSSLVLISNFATLVSTYARGFTLLIEPLDEKSDMMGHSCTLHLSCMDASIAIRPVLQRFQSVVITSGTLSPLDMYPKILDFEPAIMASLSMTLARPCVSPLIVTKGNDQVEMTSRFESREDPAVIRNYGNLVLEVASIVPDGMVVFFTSYIFMETVVAAWYDQRMIDELLKYKLLFIETTDALETSVALEKYIEACDCGRGAVLFSVARGKVSEGIDFSHHLGRAVIMLGIPYVYTESRILRARLEYLRDQFGIKENDFLTFDAMRHTAQCMGRAIRGKMDYGLMIFADKRFARKDKVGKLPRWIQEYLNSGSTNLSIEEAVMSAKRWLPLMAQPFTKENQLGIALLTQEMLNEGAPLEKRFQHVVQEID</sequence>
<dbReference type="PANTHER" id="PTHR11472">
    <property type="entry name" value="DNA REPAIR DEAD HELICASE RAD3/XP-D SUBFAMILY MEMBER"/>
    <property type="match status" value="1"/>
</dbReference>
<dbReference type="PROSITE" id="PS00690">
    <property type="entry name" value="DEAH_ATP_HELICASE"/>
    <property type="match status" value="1"/>
</dbReference>
<comment type="cofactor">
    <cofactor evidence="1">
        <name>[4Fe-4S] cluster</name>
        <dbReference type="ChEBI" id="CHEBI:49883"/>
    </cofactor>
</comment>
<dbReference type="Pfam" id="PF13307">
    <property type="entry name" value="Helicase_C_2"/>
    <property type="match status" value="1"/>
</dbReference>
<dbReference type="PRINTS" id="PR00852">
    <property type="entry name" value="XRODRMPGMNTD"/>
</dbReference>
<evidence type="ECO:0000256" key="7">
    <source>
        <dbReference type="ARBA" id="ARBA00022741"/>
    </source>
</evidence>
<dbReference type="AlphaFoldDB" id="A0A0N5AKA0"/>
<dbReference type="GO" id="GO:0051539">
    <property type="term" value="F:4 iron, 4 sulfur cluster binding"/>
    <property type="evidence" value="ECO:0007669"/>
    <property type="project" value="UniProtKB-KW"/>
</dbReference>
<evidence type="ECO:0000259" key="26">
    <source>
        <dbReference type="PROSITE" id="PS51193"/>
    </source>
</evidence>
<evidence type="ECO:0000256" key="3">
    <source>
        <dbReference type="ARBA" id="ARBA00009146"/>
    </source>
</evidence>
<evidence type="ECO:0000256" key="21">
    <source>
        <dbReference type="ARBA" id="ARBA00079246"/>
    </source>
</evidence>
<dbReference type="InterPro" id="IPR010643">
    <property type="entry name" value="HBB"/>
</dbReference>
<keyword evidence="9" id="KW-0378">Hydrolase</keyword>
<dbReference type="GO" id="GO:0003684">
    <property type="term" value="F:damaged DNA binding"/>
    <property type="evidence" value="ECO:0007669"/>
    <property type="project" value="TreeGrafter"/>
</dbReference>
<evidence type="ECO:0000313" key="28">
    <source>
        <dbReference type="WBParaSite" id="SMUV_0000491301-mRNA-1"/>
    </source>
</evidence>
<dbReference type="SMART" id="SM00491">
    <property type="entry name" value="HELICc2"/>
    <property type="match status" value="1"/>
</dbReference>
<dbReference type="WBParaSite" id="SMUV_0000491301-mRNA-1">
    <property type="protein sequence ID" value="SMUV_0000491301-mRNA-1"/>
    <property type="gene ID" value="SMUV_0000491301"/>
</dbReference>
<dbReference type="FunFam" id="3.40.50.300:FF:000128">
    <property type="entry name" value="Putative DNA repair helicase RAD3"/>
    <property type="match status" value="1"/>
</dbReference>
<dbReference type="InterPro" id="IPR014013">
    <property type="entry name" value="Helic_SF1/SF2_ATP-bd_DinG/Rad3"/>
</dbReference>
<dbReference type="InterPro" id="IPR027417">
    <property type="entry name" value="P-loop_NTPase"/>
</dbReference>
<dbReference type="Pfam" id="PF06777">
    <property type="entry name" value="HBB"/>
    <property type="match status" value="1"/>
</dbReference>
<dbReference type="STRING" id="451379.A0A0N5AKA0"/>
<dbReference type="PANTHER" id="PTHR11472:SF1">
    <property type="entry name" value="GENERAL TRANSCRIPTION AND DNA REPAIR FACTOR IIH HELICASE SUBUNIT XPD"/>
    <property type="match status" value="1"/>
</dbReference>
<protein>
    <recommendedName>
        <fullName evidence="4">General transcription and DNA repair factor IIH helicase subunit XPD</fullName>
        <ecNumber evidence="18">5.6.2.3</ecNumber>
    </recommendedName>
    <alternativeName>
        <fullName evidence="21">CXPD</fullName>
    </alternativeName>
    <alternativeName>
        <fullName evidence="22">DNA 5'-3' helicase XPD</fullName>
    </alternativeName>
    <alternativeName>
        <fullName evidence="20">DNA excision repair protein ERCC-2</fullName>
    </alternativeName>
    <alternativeName>
        <fullName evidence="23">DNA repair protein complementing XP-D cells</fullName>
    </alternativeName>
    <alternativeName>
        <fullName evidence="24">Xeroderma pigmentosum group D-complementing protein</fullName>
    </alternativeName>
</protein>
<dbReference type="EC" id="5.6.2.3" evidence="18"/>
<dbReference type="GO" id="GO:0043139">
    <property type="term" value="F:5'-3' DNA helicase activity"/>
    <property type="evidence" value="ECO:0007669"/>
    <property type="project" value="UniProtKB-EC"/>
</dbReference>
<dbReference type="InterPro" id="IPR013020">
    <property type="entry name" value="Rad3/Chl1-like"/>
</dbReference>
<dbReference type="GO" id="GO:0016818">
    <property type="term" value="F:hydrolase activity, acting on acid anhydrides, in phosphorus-containing anhydrides"/>
    <property type="evidence" value="ECO:0007669"/>
    <property type="project" value="InterPro"/>
</dbReference>
<dbReference type="GO" id="GO:0005634">
    <property type="term" value="C:nucleus"/>
    <property type="evidence" value="ECO:0007669"/>
    <property type="project" value="UniProtKB-SubCell"/>
</dbReference>
<dbReference type="InterPro" id="IPR006554">
    <property type="entry name" value="Helicase-like_DEXD_c2"/>
</dbReference>
<evidence type="ECO:0000256" key="19">
    <source>
        <dbReference type="ARBA" id="ARBA00048954"/>
    </source>
</evidence>
<keyword evidence="15" id="KW-0234">DNA repair</keyword>
<dbReference type="SMART" id="SM00488">
    <property type="entry name" value="DEXDc2"/>
    <property type="match status" value="1"/>
</dbReference>
<dbReference type="Proteomes" id="UP000046393">
    <property type="component" value="Unplaced"/>
</dbReference>
<evidence type="ECO:0000256" key="23">
    <source>
        <dbReference type="ARBA" id="ARBA00081188"/>
    </source>
</evidence>
<feature type="domain" description="Helicase ATP-binding" evidence="26">
    <location>
        <begin position="7"/>
        <end position="289"/>
    </location>
</feature>
<evidence type="ECO:0000256" key="10">
    <source>
        <dbReference type="ARBA" id="ARBA00022806"/>
    </source>
</evidence>
<dbReference type="GO" id="GO:0035315">
    <property type="term" value="P:hair cell differentiation"/>
    <property type="evidence" value="ECO:0007669"/>
    <property type="project" value="UniProtKB-ARBA"/>
</dbReference>
<comment type="catalytic activity">
    <reaction evidence="19">
        <text>ATP + H2O = ADP + phosphate + H(+)</text>
        <dbReference type="Rhea" id="RHEA:13065"/>
        <dbReference type="ChEBI" id="CHEBI:15377"/>
        <dbReference type="ChEBI" id="CHEBI:15378"/>
        <dbReference type="ChEBI" id="CHEBI:30616"/>
        <dbReference type="ChEBI" id="CHEBI:43474"/>
        <dbReference type="ChEBI" id="CHEBI:456216"/>
        <dbReference type="EC" id="5.6.2.3"/>
    </reaction>
</comment>
<dbReference type="InterPro" id="IPR001945">
    <property type="entry name" value="RAD3/XPD"/>
</dbReference>
<dbReference type="NCBIfam" id="TIGR00604">
    <property type="entry name" value="rad3"/>
    <property type="match status" value="1"/>
</dbReference>
<evidence type="ECO:0000256" key="9">
    <source>
        <dbReference type="ARBA" id="ARBA00022801"/>
    </source>
</evidence>
<dbReference type="InterPro" id="IPR045028">
    <property type="entry name" value="DinG/Rad3-like"/>
</dbReference>
<keyword evidence="25" id="KW-0175">Coiled coil</keyword>
<comment type="subcellular location">
    <subcellularLocation>
        <location evidence="2">Nucleus</location>
    </subcellularLocation>
</comment>
<evidence type="ECO:0000256" key="4">
    <source>
        <dbReference type="ARBA" id="ARBA00014344"/>
    </source>
</evidence>
<dbReference type="Pfam" id="PF06733">
    <property type="entry name" value="DEAD_2"/>
    <property type="match status" value="1"/>
</dbReference>
<dbReference type="PROSITE" id="PS51193">
    <property type="entry name" value="HELICASE_ATP_BIND_2"/>
    <property type="match status" value="1"/>
</dbReference>
<dbReference type="GO" id="GO:0045951">
    <property type="term" value="P:positive regulation of mitotic recombination"/>
    <property type="evidence" value="ECO:0007669"/>
    <property type="project" value="TreeGrafter"/>
</dbReference>
<evidence type="ECO:0000256" key="11">
    <source>
        <dbReference type="ARBA" id="ARBA00022840"/>
    </source>
</evidence>
<feature type="coiled-coil region" evidence="25">
    <location>
        <begin position="255"/>
        <end position="297"/>
    </location>
</feature>
<comment type="similarity">
    <text evidence="3">Belongs to the helicase family. RAD3/XPD subfamily.</text>
</comment>
<evidence type="ECO:0000256" key="22">
    <source>
        <dbReference type="ARBA" id="ARBA00081072"/>
    </source>
</evidence>
<keyword evidence="13" id="KW-0411">Iron-sulfur</keyword>
<keyword evidence="17" id="KW-0539">Nucleus</keyword>
<name>A0A0N5AKA0_9BILA</name>